<evidence type="ECO:0000256" key="3">
    <source>
        <dbReference type="ARBA" id="ARBA00023125"/>
    </source>
</evidence>
<dbReference type="PANTHER" id="PTHR30055:SF151">
    <property type="entry name" value="TRANSCRIPTIONAL REGULATORY PROTEIN"/>
    <property type="match status" value="1"/>
</dbReference>
<keyword evidence="4" id="KW-0804">Transcription</keyword>
<dbReference type="RefSeq" id="WP_069405166.1">
    <property type="nucleotide sequence ID" value="NZ_MIGZ01000049.1"/>
</dbReference>
<dbReference type="Pfam" id="PF02909">
    <property type="entry name" value="TetR_C_1"/>
    <property type="match status" value="1"/>
</dbReference>
<protein>
    <submittedName>
        <fullName evidence="7">TetR family transcriptional regulator</fullName>
    </submittedName>
</protein>
<dbReference type="InterPro" id="IPR003012">
    <property type="entry name" value="Tet_transcr_reg_TetR"/>
</dbReference>
<dbReference type="PRINTS" id="PR00400">
    <property type="entry name" value="TETREPRESSOR"/>
</dbReference>
<dbReference type="InterPro" id="IPR050109">
    <property type="entry name" value="HTH-type_TetR-like_transc_reg"/>
</dbReference>
<dbReference type="InterPro" id="IPR009057">
    <property type="entry name" value="Homeodomain-like_sf"/>
</dbReference>
<dbReference type="GO" id="GO:0003700">
    <property type="term" value="F:DNA-binding transcription factor activity"/>
    <property type="evidence" value="ECO:0007669"/>
    <property type="project" value="TreeGrafter"/>
</dbReference>
<keyword evidence="8" id="KW-1185">Reference proteome</keyword>
<dbReference type="InterPro" id="IPR001647">
    <property type="entry name" value="HTH_TetR"/>
</dbReference>
<evidence type="ECO:0000256" key="4">
    <source>
        <dbReference type="ARBA" id="ARBA00023163"/>
    </source>
</evidence>
<dbReference type="GO" id="GO:0000976">
    <property type="term" value="F:transcription cis-regulatory region binding"/>
    <property type="evidence" value="ECO:0007669"/>
    <property type="project" value="TreeGrafter"/>
</dbReference>
<dbReference type="Gene3D" id="1.10.357.10">
    <property type="entry name" value="Tetracycline Repressor, domain 2"/>
    <property type="match status" value="1"/>
</dbReference>
<evidence type="ECO:0000313" key="7">
    <source>
        <dbReference type="EMBL" id="ODQ94092.1"/>
    </source>
</evidence>
<keyword evidence="3 5" id="KW-0238">DNA-binding</keyword>
<dbReference type="Pfam" id="PF00440">
    <property type="entry name" value="TetR_N"/>
    <property type="match status" value="1"/>
</dbReference>
<accession>A0A1E3RXF0</accession>
<dbReference type="InterPro" id="IPR036271">
    <property type="entry name" value="Tet_transcr_reg_TetR-rel_C_sf"/>
</dbReference>
<evidence type="ECO:0000259" key="6">
    <source>
        <dbReference type="PROSITE" id="PS50977"/>
    </source>
</evidence>
<dbReference type="GO" id="GO:0046677">
    <property type="term" value="P:response to antibiotic"/>
    <property type="evidence" value="ECO:0007669"/>
    <property type="project" value="InterPro"/>
</dbReference>
<dbReference type="Proteomes" id="UP000094243">
    <property type="component" value="Unassembled WGS sequence"/>
</dbReference>
<reference evidence="8" key="1">
    <citation type="submission" date="2016-09" db="EMBL/GenBank/DDBJ databases">
        <authorList>
            <person name="Greninger A.L."/>
            <person name="Jerome K.R."/>
            <person name="Mcnair B."/>
            <person name="Wallis C."/>
            <person name="Fang F."/>
        </authorList>
    </citation>
    <scope>NUCLEOTIDE SEQUENCE [LARGE SCALE GENOMIC DNA]</scope>
    <source>
        <strain evidence="8">M7</strain>
    </source>
</reference>
<dbReference type="PROSITE" id="PS50977">
    <property type="entry name" value="HTH_TETR_2"/>
    <property type="match status" value="1"/>
</dbReference>
<dbReference type="AlphaFoldDB" id="A0A1E3RXF0"/>
<dbReference type="PRINTS" id="PR00455">
    <property type="entry name" value="HTHTETR"/>
</dbReference>
<dbReference type="EMBL" id="MIGZ01000049">
    <property type="protein sequence ID" value="ODQ94092.1"/>
    <property type="molecule type" value="Genomic_DNA"/>
</dbReference>
<feature type="DNA-binding region" description="H-T-H motif" evidence="5">
    <location>
        <begin position="31"/>
        <end position="50"/>
    </location>
</feature>
<name>A0A1E3RXF0_9MYCO</name>
<evidence type="ECO:0000313" key="8">
    <source>
        <dbReference type="Proteomes" id="UP000094243"/>
    </source>
</evidence>
<evidence type="ECO:0000256" key="1">
    <source>
        <dbReference type="ARBA" id="ARBA00022491"/>
    </source>
</evidence>
<feature type="domain" description="HTH tetR-type" evidence="6">
    <location>
        <begin position="8"/>
        <end position="68"/>
    </location>
</feature>
<dbReference type="OrthoDB" id="3291296at2"/>
<keyword evidence="1" id="KW-0678">Repressor</keyword>
<evidence type="ECO:0000256" key="2">
    <source>
        <dbReference type="ARBA" id="ARBA00023015"/>
    </source>
</evidence>
<evidence type="ECO:0000256" key="5">
    <source>
        <dbReference type="PROSITE-ProRule" id="PRU00335"/>
    </source>
</evidence>
<gene>
    <name evidence="7" type="ORF">BHQ17_10685</name>
</gene>
<dbReference type="InterPro" id="IPR004111">
    <property type="entry name" value="Repressor_TetR_C"/>
</dbReference>
<keyword evidence="2" id="KW-0805">Transcription regulation</keyword>
<proteinExistence type="predicted"/>
<sequence length="221" mass="24321">MARPSKPLISREATVKAALALIDAEGLDALSLPRLARELHVKAPSLYYHFSDKDEVLAAVARAVVAKTVVPRKPAQPDWFPWFTQLAMNVREAVLRHRQAAPILLRHMPRELLTDIYEDAAVYLVECGVPMPLLAQILDGLEKLTLGSAIAEAMDSVSRWRFRFEHADPGRHPVLTAASDANRLTSKQIFERTVRSYLLGVASLGFISPVAAQDARAVPGA</sequence>
<dbReference type="SUPFAM" id="SSF48498">
    <property type="entry name" value="Tetracyclin repressor-like, C-terminal domain"/>
    <property type="match status" value="1"/>
</dbReference>
<comment type="caution">
    <text evidence="7">The sequence shown here is derived from an EMBL/GenBank/DDBJ whole genome shotgun (WGS) entry which is preliminary data.</text>
</comment>
<organism evidence="7 8">
    <name type="scientific">Mycolicibacterium holsaticum</name>
    <dbReference type="NCBI Taxonomy" id="152142"/>
    <lineage>
        <taxon>Bacteria</taxon>
        <taxon>Bacillati</taxon>
        <taxon>Actinomycetota</taxon>
        <taxon>Actinomycetes</taxon>
        <taxon>Mycobacteriales</taxon>
        <taxon>Mycobacteriaceae</taxon>
        <taxon>Mycolicibacterium</taxon>
    </lineage>
</organism>
<dbReference type="GO" id="GO:0045892">
    <property type="term" value="P:negative regulation of DNA-templated transcription"/>
    <property type="evidence" value="ECO:0007669"/>
    <property type="project" value="InterPro"/>
</dbReference>
<dbReference type="PANTHER" id="PTHR30055">
    <property type="entry name" value="HTH-TYPE TRANSCRIPTIONAL REGULATOR RUTR"/>
    <property type="match status" value="1"/>
</dbReference>
<dbReference type="SUPFAM" id="SSF46689">
    <property type="entry name" value="Homeodomain-like"/>
    <property type="match status" value="1"/>
</dbReference>